<dbReference type="OrthoDB" id="8892838at2"/>
<feature type="transmembrane region" description="Helical" evidence="1">
    <location>
        <begin position="224"/>
        <end position="247"/>
    </location>
</feature>
<proteinExistence type="predicted"/>
<keyword evidence="1" id="KW-0472">Membrane</keyword>
<evidence type="ECO:0000256" key="1">
    <source>
        <dbReference type="SAM" id="Phobius"/>
    </source>
</evidence>
<keyword evidence="1" id="KW-1133">Transmembrane helix</keyword>
<dbReference type="EMBL" id="SACM01000002">
    <property type="protein sequence ID" value="RVT86371.1"/>
    <property type="molecule type" value="Genomic_DNA"/>
</dbReference>
<comment type="caution">
    <text evidence="3">The sequence shown here is derived from an EMBL/GenBank/DDBJ whole genome shotgun (WGS) entry which is preliminary data.</text>
</comment>
<feature type="transmembrane region" description="Helical" evidence="1">
    <location>
        <begin position="182"/>
        <end position="203"/>
    </location>
</feature>
<reference evidence="3 4" key="1">
    <citation type="submission" date="2019-01" db="EMBL/GenBank/DDBJ databases">
        <authorList>
            <person name="Chen W.-M."/>
        </authorList>
    </citation>
    <scope>NUCLEOTIDE SEQUENCE [LARGE SCALE GENOMIC DNA]</scope>
    <source>
        <strain evidence="3 4">CCP-18</strain>
    </source>
</reference>
<dbReference type="InterPro" id="IPR052529">
    <property type="entry name" value="Bact_Transport_Assoc"/>
</dbReference>
<organism evidence="3 4">
    <name type="scientific">Inhella crocodyli</name>
    <dbReference type="NCBI Taxonomy" id="2499851"/>
    <lineage>
        <taxon>Bacteria</taxon>
        <taxon>Pseudomonadati</taxon>
        <taxon>Pseudomonadota</taxon>
        <taxon>Betaproteobacteria</taxon>
        <taxon>Burkholderiales</taxon>
        <taxon>Sphaerotilaceae</taxon>
        <taxon>Inhella</taxon>
    </lineage>
</organism>
<feature type="transmembrane region" description="Helical" evidence="1">
    <location>
        <begin position="253"/>
        <end position="274"/>
    </location>
</feature>
<feature type="transmembrane region" description="Helical" evidence="1">
    <location>
        <begin position="129"/>
        <end position="151"/>
    </location>
</feature>
<feature type="transmembrane region" description="Helical" evidence="1">
    <location>
        <begin position="316"/>
        <end position="338"/>
    </location>
</feature>
<dbReference type="AlphaFoldDB" id="A0A3S2UW84"/>
<protein>
    <submittedName>
        <fullName evidence="3">DUF418 domain-containing protein</fullName>
    </submittedName>
</protein>
<dbReference type="Pfam" id="PF04235">
    <property type="entry name" value="DUF418"/>
    <property type="match status" value="1"/>
</dbReference>
<feature type="transmembrane region" description="Helical" evidence="1">
    <location>
        <begin position="290"/>
        <end position="310"/>
    </location>
</feature>
<gene>
    <name evidence="3" type="ORF">EOD73_10135</name>
</gene>
<feature type="domain" description="DUF418" evidence="2">
    <location>
        <begin position="203"/>
        <end position="347"/>
    </location>
</feature>
<evidence type="ECO:0000313" key="3">
    <source>
        <dbReference type="EMBL" id="RVT86371.1"/>
    </source>
</evidence>
<feature type="transmembrane region" description="Helical" evidence="1">
    <location>
        <begin position="49"/>
        <end position="76"/>
    </location>
</feature>
<evidence type="ECO:0000313" key="4">
    <source>
        <dbReference type="Proteomes" id="UP000288587"/>
    </source>
</evidence>
<keyword evidence="4" id="KW-1185">Reference proteome</keyword>
<dbReference type="PANTHER" id="PTHR30590:SF2">
    <property type="entry name" value="INNER MEMBRANE PROTEIN"/>
    <property type="match status" value="1"/>
</dbReference>
<dbReference type="RefSeq" id="WP_127682866.1">
    <property type="nucleotide sequence ID" value="NZ_SACM01000002.1"/>
</dbReference>
<keyword evidence="1" id="KW-0812">Transmembrane</keyword>
<name>A0A3S2UW84_9BURK</name>
<dbReference type="InterPro" id="IPR007349">
    <property type="entry name" value="DUF418"/>
</dbReference>
<dbReference type="PANTHER" id="PTHR30590">
    <property type="entry name" value="INNER MEMBRANE PROTEIN"/>
    <property type="match status" value="1"/>
</dbReference>
<sequence length="355" mass="38822">MPRARVASVDALRALALLPVVVVNAMTYAEMPGGGFFPALSDAQPVDLAALLLVATLLQGKGIALLMFLFGYSLSWSRDARQRVRRLLPVGLLHGSFVYLGDIVHQYALVGVWAGRSLRWPARRLRRAVWVWGGLSGVLLLLLGWATLAFGGGGDELGPRLVNTTAWTDWWWLNATSFWADLPWGLLGLGPVALALVYLGVWAGRMRWLHHRRWRAHWVRWARWAPWTLLANLAYAAATVVALQHAPRDAPGLLIWMGWLGPLTVATWVPWLLLRARWPRWLVLAGRNTLSMYVAASAGTVLLLVGPGLAWRPSVAALALAAVALWLALALASAGLAATGRRGPLEAWVGRGRPA</sequence>
<dbReference type="Proteomes" id="UP000288587">
    <property type="component" value="Unassembled WGS sequence"/>
</dbReference>
<evidence type="ECO:0000259" key="2">
    <source>
        <dbReference type="Pfam" id="PF04235"/>
    </source>
</evidence>
<accession>A0A3S2UW84</accession>
<feature type="transmembrane region" description="Helical" evidence="1">
    <location>
        <begin position="12"/>
        <end position="29"/>
    </location>
</feature>